<dbReference type="EMBL" id="BAABME010003190">
    <property type="protein sequence ID" value="GAA0157810.1"/>
    <property type="molecule type" value="Genomic_DNA"/>
</dbReference>
<dbReference type="PANTHER" id="PTHR48475:SF2">
    <property type="entry name" value="RIBONUCLEASE H"/>
    <property type="match status" value="1"/>
</dbReference>
<dbReference type="SUPFAM" id="SSF53098">
    <property type="entry name" value="Ribonuclease H-like"/>
    <property type="match status" value="1"/>
</dbReference>
<reference evidence="1 2" key="1">
    <citation type="submission" date="2024-01" db="EMBL/GenBank/DDBJ databases">
        <title>The complete chloroplast genome sequence of Lithospermum erythrorhizon: insights into the phylogenetic relationship among Boraginaceae species and the maternal lineages of purple gromwells.</title>
        <authorList>
            <person name="Okada T."/>
            <person name="Watanabe K."/>
        </authorList>
    </citation>
    <scope>NUCLEOTIDE SEQUENCE [LARGE SCALE GENOMIC DNA]</scope>
</reference>
<keyword evidence="2" id="KW-1185">Reference proteome</keyword>
<evidence type="ECO:0000313" key="2">
    <source>
        <dbReference type="Proteomes" id="UP001454036"/>
    </source>
</evidence>
<accession>A0AAV3Q1K6</accession>
<sequence length="96" mass="10927">MAPDGSKIEYALRFAFTITNNEAEYETLANGLTLANSLGVEHIHIQTKERLVGYLRRVWKLAKLLRSCHMEHVPKERSHEADKLSQLATAGYETFP</sequence>
<dbReference type="Proteomes" id="UP001454036">
    <property type="component" value="Unassembled WGS sequence"/>
</dbReference>
<organism evidence="1 2">
    <name type="scientific">Lithospermum erythrorhizon</name>
    <name type="common">Purple gromwell</name>
    <name type="synonym">Lithospermum officinale var. erythrorhizon</name>
    <dbReference type="NCBI Taxonomy" id="34254"/>
    <lineage>
        <taxon>Eukaryota</taxon>
        <taxon>Viridiplantae</taxon>
        <taxon>Streptophyta</taxon>
        <taxon>Embryophyta</taxon>
        <taxon>Tracheophyta</taxon>
        <taxon>Spermatophyta</taxon>
        <taxon>Magnoliopsida</taxon>
        <taxon>eudicotyledons</taxon>
        <taxon>Gunneridae</taxon>
        <taxon>Pentapetalae</taxon>
        <taxon>asterids</taxon>
        <taxon>lamiids</taxon>
        <taxon>Boraginales</taxon>
        <taxon>Boraginaceae</taxon>
        <taxon>Boraginoideae</taxon>
        <taxon>Lithospermeae</taxon>
        <taxon>Lithospermum</taxon>
    </lineage>
</organism>
<evidence type="ECO:0008006" key="3">
    <source>
        <dbReference type="Google" id="ProtNLM"/>
    </source>
</evidence>
<proteinExistence type="predicted"/>
<gene>
    <name evidence="1" type="ORF">LIER_14995</name>
</gene>
<dbReference type="PANTHER" id="PTHR48475">
    <property type="entry name" value="RIBONUCLEASE H"/>
    <property type="match status" value="1"/>
</dbReference>
<protein>
    <recommendedName>
        <fullName evidence="3">RNase H type-1 domain-containing protein</fullName>
    </recommendedName>
</protein>
<comment type="caution">
    <text evidence="1">The sequence shown here is derived from an EMBL/GenBank/DDBJ whole genome shotgun (WGS) entry which is preliminary data.</text>
</comment>
<dbReference type="GO" id="GO:0003676">
    <property type="term" value="F:nucleic acid binding"/>
    <property type="evidence" value="ECO:0007669"/>
    <property type="project" value="InterPro"/>
</dbReference>
<dbReference type="Gene3D" id="3.30.420.10">
    <property type="entry name" value="Ribonuclease H-like superfamily/Ribonuclease H"/>
    <property type="match status" value="1"/>
</dbReference>
<dbReference type="InterPro" id="IPR036397">
    <property type="entry name" value="RNaseH_sf"/>
</dbReference>
<dbReference type="AlphaFoldDB" id="A0AAV3Q1K6"/>
<evidence type="ECO:0000313" key="1">
    <source>
        <dbReference type="EMBL" id="GAA0157810.1"/>
    </source>
</evidence>
<dbReference type="InterPro" id="IPR012337">
    <property type="entry name" value="RNaseH-like_sf"/>
</dbReference>
<name>A0AAV3Q1K6_LITER</name>